<evidence type="ECO:0000313" key="3">
    <source>
        <dbReference type="EMBL" id="MBC5689594.1"/>
    </source>
</evidence>
<dbReference type="EMBL" id="JACOPF010000002">
    <property type="protein sequence ID" value="MBC5689594.1"/>
    <property type="molecule type" value="Genomic_DNA"/>
</dbReference>
<dbReference type="CDD" id="cd10967">
    <property type="entry name" value="CE4_GLA_like_6s"/>
    <property type="match status" value="1"/>
</dbReference>
<dbReference type="GO" id="GO:0005975">
    <property type="term" value="P:carbohydrate metabolic process"/>
    <property type="evidence" value="ECO:0007669"/>
    <property type="project" value="InterPro"/>
</dbReference>
<protein>
    <submittedName>
        <fullName evidence="3">Polysaccharide deacetylase family protein</fullName>
    </submittedName>
</protein>
<sequence length="293" mass="33626">MSLQVNDRVIFPNGRKKAFTLSYDDGILQDRKLIALLDKYRVKATFNLNPGLFGQRGTVAAGKKEVPHIKADKDEIQQLYRNHEIAAHGQYHICMTGMDTAKVTAEILDSRRELEKLTQRTVTGYAYAFGAYDDITLQALKASGIRYARTIESTRRFDIPQNFLTWHPTCHHNDEKLFELADEFLSDELYFSLHTPAKLFYVWGHSYEFDQCENWEYMEQFLEKVSGHADVWYAANGEVQEYIEAYHRLVFSADAEFVYNPSAISVYIGGMFTDEYVEVPSGGTAKLIPPVNM</sequence>
<dbReference type="InterPro" id="IPR011330">
    <property type="entry name" value="Glyco_hydro/deAcase_b/a-brl"/>
</dbReference>
<dbReference type="SUPFAM" id="SSF88713">
    <property type="entry name" value="Glycoside hydrolase/deacetylase"/>
    <property type="match status" value="1"/>
</dbReference>
<evidence type="ECO:0000256" key="1">
    <source>
        <dbReference type="ARBA" id="ARBA00022729"/>
    </source>
</evidence>
<comment type="caution">
    <text evidence="3">The sequence shown here is derived from an EMBL/GenBank/DDBJ whole genome shotgun (WGS) entry which is preliminary data.</text>
</comment>
<dbReference type="PANTHER" id="PTHR34216">
    <property type="match status" value="1"/>
</dbReference>
<dbReference type="PANTHER" id="PTHR34216:SF11">
    <property type="entry name" value="CHITOOLIGOSACCHARIDE DEACETYLASE"/>
    <property type="match status" value="1"/>
</dbReference>
<keyword evidence="4" id="KW-1185">Reference proteome</keyword>
<accession>A0A923RQH7</accession>
<feature type="domain" description="NodB homology" evidence="2">
    <location>
        <begin position="17"/>
        <end position="293"/>
    </location>
</feature>
<dbReference type="GO" id="GO:0016810">
    <property type="term" value="F:hydrolase activity, acting on carbon-nitrogen (but not peptide) bonds"/>
    <property type="evidence" value="ECO:0007669"/>
    <property type="project" value="InterPro"/>
</dbReference>
<dbReference type="Proteomes" id="UP000652477">
    <property type="component" value="Unassembled WGS sequence"/>
</dbReference>
<name>A0A923RQH7_9FIRM</name>
<dbReference type="PROSITE" id="PS51677">
    <property type="entry name" value="NODB"/>
    <property type="match status" value="1"/>
</dbReference>
<dbReference type="InterPro" id="IPR051398">
    <property type="entry name" value="Polysacch_Deacetylase"/>
</dbReference>
<dbReference type="Pfam" id="PF01522">
    <property type="entry name" value="Polysacc_deac_1"/>
    <property type="match status" value="1"/>
</dbReference>
<dbReference type="RefSeq" id="WP_186876258.1">
    <property type="nucleotide sequence ID" value="NZ_JACOPF010000002.1"/>
</dbReference>
<dbReference type="Gene3D" id="3.20.20.370">
    <property type="entry name" value="Glycoside hydrolase/deacetylase"/>
    <property type="match status" value="1"/>
</dbReference>
<proteinExistence type="predicted"/>
<evidence type="ECO:0000259" key="2">
    <source>
        <dbReference type="PROSITE" id="PS51677"/>
    </source>
</evidence>
<reference evidence="3" key="1">
    <citation type="submission" date="2020-08" db="EMBL/GenBank/DDBJ databases">
        <title>Genome public.</title>
        <authorList>
            <person name="Liu C."/>
            <person name="Sun Q."/>
        </authorList>
    </citation>
    <scope>NUCLEOTIDE SEQUENCE</scope>
    <source>
        <strain evidence="3">NSJ-55</strain>
    </source>
</reference>
<keyword evidence="1" id="KW-0732">Signal</keyword>
<evidence type="ECO:0000313" key="4">
    <source>
        <dbReference type="Proteomes" id="UP000652477"/>
    </source>
</evidence>
<gene>
    <name evidence="3" type="ORF">H8S37_11750</name>
</gene>
<dbReference type="InterPro" id="IPR002509">
    <property type="entry name" value="NODB_dom"/>
</dbReference>
<organism evidence="3 4">
    <name type="scientific">Mediterraneibacter hominis</name>
    <dbReference type="NCBI Taxonomy" id="2763054"/>
    <lineage>
        <taxon>Bacteria</taxon>
        <taxon>Bacillati</taxon>
        <taxon>Bacillota</taxon>
        <taxon>Clostridia</taxon>
        <taxon>Lachnospirales</taxon>
        <taxon>Lachnospiraceae</taxon>
        <taxon>Mediterraneibacter</taxon>
    </lineage>
</organism>
<dbReference type="AlphaFoldDB" id="A0A923RQH7"/>